<dbReference type="OrthoDB" id="5625885at2"/>
<feature type="transmembrane region" description="Helical" evidence="1">
    <location>
        <begin position="35"/>
        <end position="58"/>
    </location>
</feature>
<evidence type="ECO:0000313" key="2">
    <source>
        <dbReference type="EMBL" id="TKB49138.1"/>
    </source>
</evidence>
<protein>
    <submittedName>
        <fullName evidence="2">DUF2970 domain-containing protein</fullName>
    </submittedName>
</protein>
<proteinExistence type="predicted"/>
<name>A0A4U1BFG6_9GAMM</name>
<dbReference type="EMBL" id="SWCJ01000029">
    <property type="protein sequence ID" value="TKB49138.1"/>
    <property type="molecule type" value="Genomic_DNA"/>
</dbReference>
<evidence type="ECO:0000313" key="3">
    <source>
        <dbReference type="Proteomes" id="UP000305675"/>
    </source>
</evidence>
<gene>
    <name evidence="2" type="ORF">FCL42_21175</name>
</gene>
<dbReference type="InterPro" id="IPR021344">
    <property type="entry name" value="DUF2970"/>
</dbReference>
<reference evidence="2 3" key="1">
    <citation type="submission" date="2019-04" db="EMBL/GenBank/DDBJ databases">
        <authorList>
            <person name="Hwang J.C."/>
        </authorList>
    </citation>
    <scope>NUCLEOTIDE SEQUENCE [LARGE SCALE GENOMIC DNA]</scope>
    <source>
        <strain evidence="2 3">IMCC35002</strain>
    </source>
</reference>
<evidence type="ECO:0000256" key="1">
    <source>
        <dbReference type="SAM" id="Phobius"/>
    </source>
</evidence>
<dbReference type="Proteomes" id="UP000305675">
    <property type="component" value="Unassembled WGS sequence"/>
</dbReference>
<comment type="caution">
    <text evidence="2">The sequence shown here is derived from an EMBL/GenBank/DDBJ whole genome shotgun (WGS) entry which is preliminary data.</text>
</comment>
<dbReference type="Pfam" id="PF11174">
    <property type="entry name" value="DUF2970"/>
    <property type="match status" value="1"/>
</dbReference>
<keyword evidence="1" id="KW-0472">Membrane</keyword>
<dbReference type="AlphaFoldDB" id="A0A4U1BFG6"/>
<keyword evidence="1" id="KW-0812">Transmembrane</keyword>
<organism evidence="2 3">
    <name type="scientific">Ferrimonas aestuarii</name>
    <dbReference type="NCBI Taxonomy" id="2569539"/>
    <lineage>
        <taxon>Bacteria</taxon>
        <taxon>Pseudomonadati</taxon>
        <taxon>Pseudomonadota</taxon>
        <taxon>Gammaproteobacteria</taxon>
        <taxon>Alteromonadales</taxon>
        <taxon>Ferrimonadaceae</taxon>
        <taxon>Ferrimonas</taxon>
    </lineage>
</organism>
<accession>A0A4U1BFG6</accession>
<keyword evidence="1" id="KW-1133">Transmembrane helix</keyword>
<sequence>MSWRNAFGSVLAALFGVQSEANRQRDFNESSPLPYIVVGVVMVTLFVISLLAIVNMVLS</sequence>
<dbReference type="RefSeq" id="WP_136865416.1">
    <property type="nucleotide sequence ID" value="NZ_SWCJ01000029.1"/>
</dbReference>
<keyword evidence="3" id="KW-1185">Reference proteome</keyword>